<proteinExistence type="predicted"/>
<evidence type="ECO:0008006" key="4">
    <source>
        <dbReference type="Google" id="ProtNLM"/>
    </source>
</evidence>
<dbReference type="PANTHER" id="PTHR20883:SF48">
    <property type="entry name" value="ECTOINE DIOXYGENASE"/>
    <property type="match status" value="1"/>
</dbReference>
<evidence type="ECO:0000256" key="1">
    <source>
        <dbReference type="ARBA" id="ARBA00001954"/>
    </source>
</evidence>
<dbReference type="EMBL" id="NTKD01000046">
    <property type="protein sequence ID" value="PDH37621.1"/>
    <property type="molecule type" value="Genomic_DNA"/>
</dbReference>
<dbReference type="PANTHER" id="PTHR20883">
    <property type="entry name" value="PHYTANOYL-COA DIOXYGENASE DOMAIN CONTAINING 1"/>
    <property type="match status" value="1"/>
</dbReference>
<evidence type="ECO:0000313" key="3">
    <source>
        <dbReference type="Proteomes" id="UP000219327"/>
    </source>
</evidence>
<name>A0A2A5WMH7_9GAMM</name>
<protein>
    <recommendedName>
        <fullName evidence="4">Phytanoyl-CoA dioxygenase</fullName>
    </recommendedName>
</protein>
<gene>
    <name evidence="2" type="ORF">CNE99_07965</name>
</gene>
<dbReference type="Proteomes" id="UP000219327">
    <property type="component" value="Unassembled WGS sequence"/>
</dbReference>
<dbReference type="Pfam" id="PF05721">
    <property type="entry name" value="PhyH"/>
    <property type="match status" value="1"/>
</dbReference>
<dbReference type="GO" id="GO:0005506">
    <property type="term" value="F:iron ion binding"/>
    <property type="evidence" value="ECO:0007669"/>
    <property type="project" value="UniProtKB-ARBA"/>
</dbReference>
<sequence>MIVNANAHPNDAILGKEIADLGLASYIDDLDTNGFTVIPPAIANPNYLTERMLSICQDIAEERNGNRPDLEAGRTRQDTPVGDTLKALLLEDPVFEEALMNPALLAASTHLCGYDVVLSSLAAFFKGPETTPFFLHTDTRLPSPQPKQPLLCKCIYALTDFNRETGSTAFVPGSHKWARNPEPHENQIEGNRDAVPVYAPAGSLIVFHGSTWHGAYSRQVPGIRASVHLLMVRSILRVTEDFIGRVPQEALDRNSARFAILTQQGVVPGYIDKQDEVEKVMRAMKHVSAFEQESGVSLPMKR</sequence>
<dbReference type="GO" id="GO:0016706">
    <property type="term" value="F:2-oxoglutarate-dependent dioxygenase activity"/>
    <property type="evidence" value="ECO:0007669"/>
    <property type="project" value="UniProtKB-ARBA"/>
</dbReference>
<dbReference type="SUPFAM" id="SSF51197">
    <property type="entry name" value="Clavaminate synthase-like"/>
    <property type="match status" value="1"/>
</dbReference>
<dbReference type="AlphaFoldDB" id="A0A2A5WMH7"/>
<dbReference type="Gene3D" id="2.60.120.620">
    <property type="entry name" value="q2cbj1_9rhob like domain"/>
    <property type="match status" value="1"/>
</dbReference>
<comment type="caution">
    <text evidence="2">The sequence shown here is derived from an EMBL/GenBank/DDBJ whole genome shotgun (WGS) entry which is preliminary data.</text>
</comment>
<comment type="cofactor">
    <cofactor evidence="1">
        <name>Fe(2+)</name>
        <dbReference type="ChEBI" id="CHEBI:29033"/>
    </cofactor>
</comment>
<organism evidence="2 3">
    <name type="scientific">OM182 bacterium MED-G24</name>
    <dbReference type="NCBI Taxonomy" id="1986255"/>
    <lineage>
        <taxon>Bacteria</taxon>
        <taxon>Pseudomonadati</taxon>
        <taxon>Pseudomonadota</taxon>
        <taxon>Gammaproteobacteria</taxon>
        <taxon>OMG group</taxon>
        <taxon>OM182 clade</taxon>
    </lineage>
</organism>
<evidence type="ECO:0000313" key="2">
    <source>
        <dbReference type="EMBL" id="PDH37621.1"/>
    </source>
</evidence>
<accession>A0A2A5WMH7</accession>
<reference evidence="2 3" key="1">
    <citation type="submission" date="2017-08" db="EMBL/GenBank/DDBJ databases">
        <title>Fine stratification of microbial communities through a metagenomic profile of the photic zone.</title>
        <authorList>
            <person name="Haro-Moreno J.M."/>
            <person name="Lopez-Perez M."/>
            <person name="De La Torre J."/>
            <person name="Picazo A."/>
            <person name="Camacho A."/>
            <person name="Rodriguez-Valera F."/>
        </authorList>
    </citation>
    <scope>NUCLEOTIDE SEQUENCE [LARGE SCALE GENOMIC DNA]</scope>
    <source>
        <strain evidence="2">MED-G24</strain>
    </source>
</reference>
<dbReference type="InterPro" id="IPR008775">
    <property type="entry name" value="Phytyl_CoA_dOase-like"/>
</dbReference>